<dbReference type="RefSeq" id="WP_153479408.1">
    <property type="nucleotide sequence ID" value="NZ_VWNA01000001.1"/>
</dbReference>
<organism evidence="1 2">
    <name type="scientific">Segnochrobactrum spirostomi</name>
    <dbReference type="NCBI Taxonomy" id="2608987"/>
    <lineage>
        <taxon>Bacteria</taxon>
        <taxon>Pseudomonadati</taxon>
        <taxon>Pseudomonadota</taxon>
        <taxon>Alphaproteobacteria</taxon>
        <taxon>Hyphomicrobiales</taxon>
        <taxon>Segnochrobactraceae</taxon>
        <taxon>Segnochrobactrum</taxon>
    </lineage>
</organism>
<protein>
    <submittedName>
        <fullName evidence="1">Uncharacterized protein</fullName>
    </submittedName>
</protein>
<comment type="caution">
    <text evidence="1">The sequence shown here is derived from an EMBL/GenBank/DDBJ whole genome shotgun (WGS) entry which is preliminary data.</text>
</comment>
<sequence>MPDEVRPPLSVEDILSHPRFDAARAAYVRAMLAAHENQPALNRLLIDGGTAFIFFAIIVMQAGFRPDNRATWPTVQNLKRQMEGHGTASARRVHDIVRRLADIGYVVASRAESDKRTALLAPSEKMLAHDRMILAVYFTPLQVMLPEPGYPEPMRHDPAFQQIERKISAAFMGHANGFILANKTAAFFLPRHAGFMILTKLIDLAFREEARSGDAGGPIEVSFADLGLRFGTSRTHVRKLLSEAQAEGLVRLDGPRVALTRACRAGFDRYLADTMAGHDMIYRLAYGIAPFAPAAVSEPAAVMRPVIEPAE</sequence>
<gene>
    <name evidence="1" type="ORF">F0357_05305</name>
</gene>
<dbReference type="EMBL" id="VWNA01000001">
    <property type="protein sequence ID" value="MQT12090.1"/>
    <property type="molecule type" value="Genomic_DNA"/>
</dbReference>
<accession>A0A6A7XZ63</accession>
<reference evidence="1 2" key="1">
    <citation type="submission" date="2019-09" db="EMBL/GenBank/DDBJ databases">
        <title>Segnochrobactrum spirostomi gen. nov., sp. nov., isolated from the ciliate Spirostomum cf. yagiui and description of a novel family, Segnochrobactraceae fam. nov. within the order Rhizobiales of the class Alphaproteobacteria.</title>
        <authorList>
            <person name="Akter S."/>
            <person name="Shazib S.U.A."/>
            <person name="Shin M.K."/>
        </authorList>
    </citation>
    <scope>NUCLEOTIDE SEQUENCE [LARGE SCALE GENOMIC DNA]</scope>
    <source>
        <strain evidence="1 2">Sp-1</strain>
    </source>
</reference>
<proteinExistence type="predicted"/>
<dbReference type="Proteomes" id="UP000332515">
    <property type="component" value="Unassembled WGS sequence"/>
</dbReference>
<keyword evidence="2" id="KW-1185">Reference proteome</keyword>
<dbReference type="AlphaFoldDB" id="A0A6A7XZ63"/>
<evidence type="ECO:0000313" key="1">
    <source>
        <dbReference type="EMBL" id="MQT12090.1"/>
    </source>
</evidence>
<name>A0A6A7XZ63_9HYPH</name>
<dbReference type="InterPro" id="IPR036388">
    <property type="entry name" value="WH-like_DNA-bd_sf"/>
</dbReference>
<dbReference type="Gene3D" id="1.10.10.10">
    <property type="entry name" value="Winged helix-like DNA-binding domain superfamily/Winged helix DNA-binding domain"/>
    <property type="match status" value="1"/>
</dbReference>
<evidence type="ECO:0000313" key="2">
    <source>
        <dbReference type="Proteomes" id="UP000332515"/>
    </source>
</evidence>